<dbReference type="EMBL" id="CP046455">
    <property type="protein sequence ID" value="QGU06039.1"/>
    <property type="molecule type" value="Genomic_DNA"/>
</dbReference>
<dbReference type="InterPro" id="IPR013651">
    <property type="entry name" value="ATP-grasp_RimK-type"/>
</dbReference>
<keyword evidence="4" id="KW-1185">Reference proteome</keyword>
<dbReference type="GO" id="GO:0016879">
    <property type="term" value="F:ligase activity, forming carbon-nitrogen bonds"/>
    <property type="evidence" value="ECO:0007669"/>
    <property type="project" value="TreeGrafter"/>
</dbReference>
<accession>A0A6B8VSJ7</accession>
<keyword evidence="1" id="KW-0067">ATP-binding</keyword>
<dbReference type="KEGG" id="cok:COCCU_00355"/>
<dbReference type="RefSeq" id="WP_156229652.1">
    <property type="nucleotide sequence ID" value="NZ_CP046455.1"/>
</dbReference>
<dbReference type="Gene3D" id="3.30.470.20">
    <property type="entry name" value="ATP-grasp fold, B domain"/>
    <property type="match status" value="1"/>
</dbReference>
<dbReference type="InterPro" id="IPR011761">
    <property type="entry name" value="ATP-grasp"/>
</dbReference>
<name>A0A6B8VSJ7_9CORY</name>
<dbReference type="GO" id="GO:0005737">
    <property type="term" value="C:cytoplasm"/>
    <property type="evidence" value="ECO:0007669"/>
    <property type="project" value="TreeGrafter"/>
</dbReference>
<dbReference type="Pfam" id="PF08443">
    <property type="entry name" value="RimK"/>
    <property type="match status" value="1"/>
</dbReference>
<dbReference type="Gene3D" id="3.30.1490.20">
    <property type="entry name" value="ATP-grasp fold, A domain"/>
    <property type="match status" value="1"/>
</dbReference>
<protein>
    <submittedName>
        <fullName evidence="3">Alpha-aminoadipate--LysW ligase LysX</fullName>
        <ecNumber evidence="3">6.3.2.-</ecNumber>
    </submittedName>
</protein>
<evidence type="ECO:0000256" key="1">
    <source>
        <dbReference type="PROSITE-ProRule" id="PRU00409"/>
    </source>
</evidence>
<sequence length="330" mass="36598">MLSRLDDALDSTRPLVVFLGDDIDEEDHDILFPALREHRVAVVRVHPHELVVEMTDHGISFSVAGQKLRPHLVVGWVLDELLIPGIAHLDVFQRAGIPVINDAFTLFRAQNKYLDSSMLNLAGALRYPVITGRDPDALETWLRELDGPAVIKPLVGFGGRGLRRVEGETELQDFLTEVRQQGGAYYAVSWVENPGRDIRVYTINHQPVFAMYRYAPPGKWITNVRAGGGIAMCPLTPEITEVARRASEAAGTLIGGVDIGENQATGELVVYEVNSCPTCEPPVLLALADFLSMAVRDLETARQTWRPTKVYKELDSNPALFHASKRRMLA</sequence>
<keyword evidence="3" id="KW-0436">Ligase</keyword>
<reference evidence="3 4" key="1">
    <citation type="submission" date="2019-11" db="EMBL/GenBank/DDBJ databases">
        <title>Complete genome sequence of Corynebacterium kalinowskii 1959, a novel Corynebacterium species isolated from soil of a small paddock in Vilsendorf, Germany.</title>
        <authorList>
            <person name="Schaffert L."/>
            <person name="Ruwe M."/>
            <person name="Milse J."/>
            <person name="Hanuschka K."/>
            <person name="Ortseifen V."/>
            <person name="Droste J."/>
            <person name="Brandt D."/>
            <person name="Schlueter L."/>
            <person name="Kutter Y."/>
            <person name="Vinke S."/>
            <person name="Viehoefer P."/>
            <person name="Jacob L."/>
            <person name="Luebke N.-C."/>
            <person name="Schulte-Berndt E."/>
            <person name="Hain C."/>
            <person name="Linder M."/>
            <person name="Schmidt P."/>
            <person name="Wollenschlaeger L."/>
            <person name="Luttermann T."/>
            <person name="Thieme E."/>
            <person name="Hassa J."/>
            <person name="Haak M."/>
            <person name="Wittchen M."/>
            <person name="Mentz A."/>
            <person name="Persicke M."/>
            <person name="Busche T."/>
            <person name="Ruckert C."/>
        </authorList>
    </citation>
    <scope>NUCLEOTIDE SEQUENCE [LARGE SCALE GENOMIC DNA]</scope>
    <source>
        <strain evidence="3 4">2039</strain>
    </source>
</reference>
<dbReference type="PANTHER" id="PTHR21621:SF0">
    <property type="entry name" value="BETA-CITRYLGLUTAMATE SYNTHASE B-RELATED"/>
    <property type="match status" value="1"/>
</dbReference>
<proteinExistence type="predicted"/>
<evidence type="ECO:0000259" key="2">
    <source>
        <dbReference type="PROSITE" id="PS50975"/>
    </source>
</evidence>
<dbReference type="PROSITE" id="PS50975">
    <property type="entry name" value="ATP_GRASP"/>
    <property type="match status" value="1"/>
</dbReference>
<gene>
    <name evidence="3" type="primary">lysX</name>
    <name evidence="3" type="ORF">COCCU_00355</name>
</gene>
<dbReference type="GO" id="GO:0005524">
    <property type="term" value="F:ATP binding"/>
    <property type="evidence" value="ECO:0007669"/>
    <property type="project" value="UniProtKB-UniRule"/>
</dbReference>
<evidence type="ECO:0000313" key="4">
    <source>
        <dbReference type="Proteomes" id="UP000424462"/>
    </source>
</evidence>
<dbReference type="GO" id="GO:0046872">
    <property type="term" value="F:metal ion binding"/>
    <property type="evidence" value="ECO:0007669"/>
    <property type="project" value="InterPro"/>
</dbReference>
<dbReference type="Proteomes" id="UP000424462">
    <property type="component" value="Chromosome"/>
</dbReference>
<dbReference type="PANTHER" id="PTHR21621">
    <property type="entry name" value="RIBOSOMAL PROTEIN S6 MODIFICATION PROTEIN"/>
    <property type="match status" value="1"/>
</dbReference>
<organism evidence="3 4">
    <name type="scientific">Corynebacterium occultum</name>
    <dbReference type="NCBI Taxonomy" id="2675219"/>
    <lineage>
        <taxon>Bacteria</taxon>
        <taxon>Bacillati</taxon>
        <taxon>Actinomycetota</taxon>
        <taxon>Actinomycetes</taxon>
        <taxon>Mycobacteriales</taxon>
        <taxon>Corynebacteriaceae</taxon>
        <taxon>Corynebacterium</taxon>
    </lineage>
</organism>
<dbReference type="InterPro" id="IPR013815">
    <property type="entry name" value="ATP_grasp_subdomain_1"/>
</dbReference>
<dbReference type="EC" id="6.3.2.-" evidence="3"/>
<dbReference type="Gene3D" id="3.40.50.20">
    <property type="match status" value="1"/>
</dbReference>
<evidence type="ECO:0000313" key="3">
    <source>
        <dbReference type="EMBL" id="QGU06039.1"/>
    </source>
</evidence>
<feature type="domain" description="ATP-grasp" evidence="2">
    <location>
        <begin position="116"/>
        <end position="299"/>
    </location>
</feature>
<dbReference type="AlphaFoldDB" id="A0A6B8VSJ7"/>
<dbReference type="SUPFAM" id="SSF56059">
    <property type="entry name" value="Glutathione synthetase ATP-binding domain-like"/>
    <property type="match status" value="1"/>
</dbReference>
<keyword evidence="1" id="KW-0547">Nucleotide-binding</keyword>